<evidence type="ECO:0000313" key="3">
    <source>
        <dbReference type="Proteomes" id="UP000504882"/>
    </source>
</evidence>
<evidence type="ECO:0000259" key="1">
    <source>
        <dbReference type="Pfam" id="PF01402"/>
    </source>
</evidence>
<proteinExistence type="predicted"/>
<dbReference type="SUPFAM" id="SSF47598">
    <property type="entry name" value="Ribbon-helix-helix"/>
    <property type="match status" value="1"/>
</dbReference>
<name>A0ABY2E806_9MICO</name>
<gene>
    <name evidence="2" type="ORF">EXU48_03335</name>
</gene>
<sequence length="79" mass="8598">MLAYMKRTTVKIPDALDARLRHEAERRGTTIAEVSREALEAYLGGPSTRRQLGAAAAGRSGRSDVSERIEEILASEVGQ</sequence>
<protein>
    <submittedName>
        <fullName evidence="2">Ribbon-helix-helix protein, CopG family</fullName>
    </submittedName>
</protein>
<dbReference type="Pfam" id="PF01402">
    <property type="entry name" value="RHH_1"/>
    <property type="match status" value="1"/>
</dbReference>
<reference evidence="2 3" key="1">
    <citation type="submission" date="2019-03" db="EMBL/GenBank/DDBJ databases">
        <title>Genomic features of bacteria from cold environments.</title>
        <authorList>
            <person name="Shen L."/>
        </authorList>
    </citation>
    <scope>NUCLEOTIDE SEQUENCE [LARGE SCALE GENOMIC DNA]</scope>
    <source>
        <strain evidence="3">T3246-1</strain>
    </source>
</reference>
<keyword evidence="3" id="KW-1185">Reference proteome</keyword>
<comment type="caution">
    <text evidence="2">The sequence shown here is derived from an EMBL/GenBank/DDBJ whole genome shotgun (WGS) entry which is preliminary data.</text>
</comment>
<dbReference type="Proteomes" id="UP000504882">
    <property type="component" value="Unassembled WGS sequence"/>
</dbReference>
<dbReference type="CDD" id="cd21631">
    <property type="entry name" value="RHH_CopG_NikR-like"/>
    <property type="match status" value="1"/>
</dbReference>
<organism evidence="2 3">
    <name type="scientific">Occultella glacieicola</name>
    <dbReference type="NCBI Taxonomy" id="2518684"/>
    <lineage>
        <taxon>Bacteria</taxon>
        <taxon>Bacillati</taxon>
        <taxon>Actinomycetota</taxon>
        <taxon>Actinomycetes</taxon>
        <taxon>Micrococcales</taxon>
        <taxon>Ruaniaceae</taxon>
        <taxon>Occultella</taxon>
    </lineage>
</organism>
<accession>A0ABY2E806</accession>
<dbReference type="InterPro" id="IPR010985">
    <property type="entry name" value="Ribbon_hlx_hlx"/>
</dbReference>
<dbReference type="InterPro" id="IPR002145">
    <property type="entry name" value="CopG"/>
</dbReference>
<feature type="domain" description="Ribbon-helix-helix protein CopG" evidence="1">
    <location>
        <begin position="6"/>
        <end position="43"/>
    </location>
</feature>
<evidence type="ECO:0000313" key="2">
    <source>
        <dbReference type="EMBL" id="TDE97256.1"/>
    </source>
</evidence>
<dbReference type="EMBL" id="SMNA01000002">
    <property type="protein sequence ID" value="TDE97256.1"/>
    <property type="molecule type" value="Genomic_DNA"/>
</dbReference>